<dbReference type="CDD" id="cd00093">
    <property type="entry name" value="HTH_XRE"/>
    <property type="match status" value="1"/>
</dbReference>
<dbReference type="RefSeq" id="WP_144320102.1">
    <property type="nucleotide sequence ID" value="NZ_CP040916.1"/>
</dbReference>
<accession>A0A516RAU3</accession>
<dbReference type="GO" id="GO:0003677">
    <property type="term" value="F:DNA binding"/>
    <property type="evidence" value="ECO:0007669"/>
    <property type="project" value="InterPro"/>
</dbReference>
<feature type="domain" description="HTH cro/C1-type" evidence="1">
    <location>
        <begin position="10"/>
        <end position="66"/>
    </location>
</feature>
<dbReference type="InterPro" id="IPR010982">
    <property type="entry name" value="Lambda_DNA-bd_dom_sf"/>
</dbReference>
<gene>
    <name evidence="2" type="ORF">FH965_21195</name>
</gene>
<dbReference type="InterPro" id="IPR001387">
    <property type="entry name" value="Cro/C1-type_HTH"/>
</dbReference>
<dbReference type="AlphaFoldDB" id="A0A516RAU3"/>
<dbReference type="PROSITE" id="PS50943">
    <property type="entry name" value="HTH_CROC1"/>
    <property type="match status" value="1"/>
</dbReference>
<dbReference type="Proteomes" id="UP000316806">
    <property type="component" value="Chromosome"/>
</dbReference>
<evidence type="ECO:0000259" key="1">
    <source>
        <dbReference type="PROSITE" id="PS50943"/>
    </source>
</evidence>
<dbReference type="SUPFAM" id="SSF47413">
    <property type="entry name" value="lambda repressor-like DNA-binding domains"/>
    <property type="match status" value="1"/>
</dbReference>
<evidence type="ECO:0000313" key="3">
    <source>
        <dbReference type="Proteomes" id="UP000316806"/>
    </source>
</evidence>
<sequence length="404" mass="43892">MDTSRIGRRIAYWRDRRRLTQPEFGRLMGQTKRWVQDLEGGKRQQDPRLSVLVRAAEVLRIPLEQLLTDRPPEPPAGSAPPSDVLGVVDALYKSLDSADPPPLAALQRRLVYCCEAFQACHYATLGRELPALVVGATKAVHRAPVDRQSEAQAVLSRVYQLVTSYLHKYGEATAIQAALAADRALAAAEASGDPVHIGAASRRVAKTLACQQHPETAVEFATSTARRLAGDLAAQGPLGLSTLGMLYLSAAVAASSKDRTTARVRTATGFLDEAEDIADRQGADLNEDWTMFGPTNVGLHRVDMLIRFEDGWSALEAADDLNENAVHRMTRERQAGHHVAMARASLLTRQKDDAAKELLAADELAPEEVEARPDAVNLVKDVVDRMPNPGAQLRALAQRCGLPA</sequence>
<name>A0A516RAU3_STRST</name>
<proteinExistence type="predicted"/>
<dbReference type="SMART" id="SM00530">
    <property type="entry name" value="HTH_XRE"/>
    <property type="match status" value="1"/>
</dbReference>
<dbReference type="Gene3D" id="1.10.260.40">
    <property type="entry name" value="lambda repressor-like DNA-binding domains"/>
    <property type="match status" value="1"/>
</dbReference>
<evidence type="ECO:0000313" key="2">
    <source>
        <dbReference type="EMBL" id="QDQ12771.1"/>
    </source>
</evidence>
<organism evidence="2 3">
    <name type="scientific">Streptomyces spectabilis</name>
    <dbReference type="NCBI Taxonomy" id="68270"/>
    <lineage>
        <taxon>Bacteria</taxon>
        <taxon>Bacillati</taxon>
        <taxon>Actinomycetota</taxon>
        <taxon>Actinomycetes</taxon>
        <taxon>Kitasatosporales</taxon>
        <taxon>Streptomycetaceae</taxon>
        <taxon>Streptomyces</taxon>
    </lineage>
</organism>
<dbReference type="EMBL" id="CP040916">
    <property type="protein sequence ID" value="QDQ12771.1"/>
    <property type="molecule type" value="Genomic_DNA"/>
</dbReference>
<protein>
    <submittedName>
        <fullName evidence="2">Helix-turn-helix transcriptional regulator</fullName>
    </submittedName>
</protein>
<reference evidence="2 3" key="1">
    <citation type="journal article" date="2019" name="J. Ind. Microbiol. Biotechnol.">
        <title>The complete genomic sequence of Streptomyces spectabilis NRRL-2792 and identification of secondary metabolite biosynthetic gene clusters.</title>
        <authorList>
            <person name="Sinha A."/>
            <person name="Phillips-Salemka S."/>
            <person name="Niraula T.A."/>
            <person name="Short K.A."/>
            <person name="Niraula N.P."/>
        </authorList>
    </citation>
    <scope>NUCLEOTIDE SEQUENCE [LARGE SCALE GENOMIC DNA]</scope>
    <source>
        <strain evidence="2 3">NRRL 2792</strain>
    </source>
</reference>